<dbReference type="InterPro" id="IPR013656">
    <property type="entry name" value="PAS_4"/>
</dbReference>
<dbReference type="PROSITE" id="PS50883">
    <property type="entry name" value="EAL"/>
    <property type="match status" value="1"/>
</dbReference>
<dbReference type="InterPro" id="IPR000700">
    <property type="entry name" value="PAS-assoc_C"/>
</dbReference>
<dbReference type="PANTHER" id="PTHR44757">
    <property type="entry name" value="DIGUANYLATE CYCLASE DGCP"/>
    <property type="match status" value="1"/>
</dbReference>
<dbReference type="InterPro" id="IPR035919">
    <property type="entry name" value="EAL_sf"/>
</dbReference>
<dbReference type="CDD" id="cd01949">
    <property type="entry name" value="GGDEF"/>
    <property type="match status" value="1"/>
</dbReference>
<reference evidence="6" key="1">
    <citation type="journal article" date="2019" name="Int. J. Syst. Evol. Microbiol.">
        <title>The Global Catalogue of Microorganisms (GCM) 10K type strain sequencing project: providing services to taxonomists for standard genome sequencing and annotation.</title>
        <authorList>
            <consortium name="The Broad Institute Genomics Platform"/>
            <consortium name="The Broad Institute Genome Sequencing Center for Infectious Disease"/>
            <person name="Wu L."/>
            <person name="Ma J."/>
        </authorList>
    </citation>
    <scope>NUCLEOTIDE SEQUENCE [LARGE SCALE GENOMIC DNA]</scope>
    <source>
        <strain evidence="6">CGMCC 1.15475</strain>
    </source>
</reference>
<accession>A0ABW4QDG6</accession>
<dbReference type="PROSITE" id="PS50113">
    <property type="entry name" value="PAC"/>
    <property type="match status" value="1"/>
</dbReference>
<dbReference type="Pfam" id="PF08447">
    <property type="entry name" value="PAS_3"/>
    <property type="match status" value="1"/>
</dbReference>
<dbReference type="InterPro" id="IPR013655">
    <property type="entry name" value="PAS_fold_3"/>
</dbReference>
<sequence>MKSTNRNKPEVSGPGAYHKEMFDTMIQNSPAAMYILEGTTFLYVNRQMCELTGYTEDEFISGHVTMPDLICAEDLPIVRASVNDRLEGRTAEARYRVRVCKKDGSLHHIEVHASKMVQDGKAVTCGTIIDVTEQVMADIQLQENQERFESLFYNNPDAIFKFDLEGKFTAVNPACTDLVGYSAEKLLDMSFAPLIVSEDLGTAFTHFQMAAEGIHSRYELSAMHEDGELRRLEVTAFPVKQRGEITGVYGIAKDITEKRAHQKLLEEMVYFDPLTKLPNRKLFEDRLSQVLHLSKTNQKPLAVLFLDVDRFKFINDSLGHHMGDEFLKITAQRLSAEVRKTDTVARFAGDEFAVLLPGATEEEAVALAKRLNAALSEPFDVLGHSLSVSASIGIAYSCSAEESVDSLVKKADVAMYFTKRSGKNNHTVYTPELDQGSAFKLLVEQGLKAAIPNNEFVLHYQPIMDLKNGKVSSMEALIRWHHPELGLVPPDRFIPVSEESGQIVAIGEWVLRTACSQNKAWQEAGYGPFKISVNVSTIQLQRPDFPEKVKAILEETGLDGKWVELEVTESILLEDTERLKCCFKNLKALGLSIAIDDFGTGYTSLSYLREFEFDRVKIDRSFIGDINSGSNGKAITSTIIALAHKLNMGVIAEGIEDDTQLSFLSDELCDEGQGYYFSRPMPAELQQFPALPEKPGGRG</sequence>
<dbReference type="InterPro" id="IPR001610">
    <property type="entry name" value="PAC"/>
</dbReference>
<dbReference type="InterPro" id="IPR000160">
    <property type="entry name" value="GGDEF_dom"/>
</dbReference>
<evidence type="ECO:0000259" key="3">
    <source>
        <dbReference type="PROSITE" id="PS50883"/>
    </source>
</evidence>
<dbReference type="CDD" id="cd01948">
    <property type="entry name" value="EAL"/>
    <property type="match status" value="1"/>
</dbReference>
<dbReference type="InterPro" id="IPR052155">
    <property type="entry name" value="Biofilm_reg_signaling"/>
</dbReference>
<dbReference type="Pfam" id="PF00990">
    <property type="entry name" value="GGDEF"/>
    <property type="match status" value="1"/>
</dbReference>
<dbReference type="InterPro" id="IPR035965">
    <property type="entry name" value="PAS-like_dom_sf"/>
</dbReference>
<dbReference type="Proteomes" id="UP001597273">
    <property type="component" value="Unassembled WGS sequence"/>
</dbReference>
<dbReference type="SUPFAM" id="SSF55073">
    <property type="entry name" value="Nucleotide cyclase"/>
    <property type="match status" value="1"/>
</dbReference>
<evidence type="ECO:0000259" key="4">
    <source>
        <dbReference type="PROSITE" id="PS50887"/>
    </source>
</evidence>
<dbReference type="SUPFAM" id="SSF141868">
    <property type="entry name" value="EAL domain-like"/>
    <property type="match status" value="1"/>
</dbReference>
<dbReference type="InterPro" id="IPR043128">
    <property type="entry name" value="Rev_trsase/Diguanyl_cyclase"/>
</dbReference>
<dbReference type="Gene3D" id="3.30.450.20">
    <property type="entry name" value="PAS domain"/>
    <property type="match status" value="2"/>
</dbReference>
<dbReference type="InterPro" id="IPR029787">
    <property type="entry name" value="Nucleotide_cyclase"/>
</dbReference>
<comment type="caution">
    <text evidence="5">The sequence shown here is derived from an EMBL/GenBank/DDBJ whole genome shotgun (WGS) entry which is preliminary data.</text>
</comment>
<dbReference type="Gene3D" id="3.30.70.270">
    <property type="match status" value="1"/>
</dbReference>
<dbReference type="Pfam" id="PF08448">
    <property type="entry name" value="PAS_4"/>
    <property type="match status" value="1"/>
</dbReference>
<dbReference type="SMART" id="SM00091">
    <property type="entry name" value="PAS"/>
    <property type="match status" value="2"/>
</dbReference>
<organism evidence="5 6">
    <name type="scientific">Planococcus chinensis</name>
    <dbReference type="NCBI Taxonomy" id="272917"/>
    <lineage>
        <taxon>Bacteria</taxon>
        <taxon>Bacillati</taxon>
        <taxon>Bacillota</taxon>
        <taxon>Bacilli</taxon>
        <taxon>Bacillales</taxon>
        <taxon>Caryophanaceae</taxon>
        <taxon>Planococcus</taxon>
    </lineage>
</organism>
<evidence type="ECO:0000259" key="2">
    <source>
        <dbReference type="PROSITE" id="PS50113"/>
    </source>
</evidence>
<evidence type="ECO:0000313" key="5">
    <source>
        <dbReference type="EMBL" id="MFD1861523.1"/>
    </source>
</evidence>
<proteinExistence type="predicted"/>
<feature type="domain" description="PAS" evidence="1">
    <location>
        <begin position="37"/>
        <end position="89"/>
    </location>
</feature>
<protein>
    <submittedName>
        <fullName evidence="5">Bifunctional diguanylate cyclase/phosphodiesterase</fullName>
    </submittedName>
</protein>
<dbReference type="Gene3D" id="3.20.20.450">
    <property type="entry name" value="EAL domain"/>
    <property type="match status" value="1"/>
</dbReference>
<feature type="domain" description="GGDEF" evidence="4">
    <location>
        <begin position="299"/>
        <end position="431"/>
    </location>
</feature>
<evidence type="ECO:0000313" key="6">
    <source>
        <dbReference type="Proteomes" id="UP001597273"/>
    </source>
</evidence>
<keyword evidence="6" id="KW-1185">Reference proteome</keyword>
<dbReference type="Pfam" id="PF00563">
    <property type="entry name" value="EAL"/>
    <property type="match status" value="1"/>
</dbReference>
<dbReference type="InterPro" id="IPR000014">
    <property type="entry name" value="PAS"/>
</dbReference>
<dbReference type="CDD" id="cd00130">
    <property type="entry name" value="PAS"/>
    <property type="match status" value="2"/>
</dbReference>
<dbReference type="SUPFAM" id="SSF55785">
    <property type="entry name" value="PYP-like sensor domain (PAS domain)"/>
    <property type="match status" value="2"/>
</dbReference>
<dbReference type="RefSeq" id="WP_204891461.1">
    <property type="nucleotide sequence ID" value="NZ_JBHUFW010000002.1"/>
</dbReference>
<feature type="domain" description="PAC" evidence="2">
    <location>
        <begin position="216"/>
        <end position="267"/>
    </location>
</feature>
<evidence type="ECO:0000259" key="1">
    <source>
        <dbReference type="PROSITE" id="PS50112"/>
    </source>
</evidence>
<dbReference type="PANTHER" id="PTHR44757:SF2">
    <property type="entry name" value="BIOFILM ARCHITECTURE MAINTENANCE PROTEIN MBAA"/>
    <property type="match status" value="1"/>
</dbReference>
<feature type="domain" description="EAL" evidence="3">
    <location>
        <begin position="440"/>
        <end position="694"/>
    </location>
</feature>
<dbReference type="PROSITE" id="PS50112">
    <property type="entry name" value="PAS"/>
    <property type="match status" value="2"/>
</dbReference>
<feature type="domain" description="PAS" evidence="1">
    <location>
        <begin position="144"/>
        <end position="214"/>
    </location>
</feature>
<dbReference type="InterPro" id="IPR001633">
    <property type="entry name" value="EAL_dom"/>
</dbReference>
<dbReference type="SMART" id="SM00267">
    <property type="entry name" value="GGDEF"/>
    <property type="match status" value="1"/>
</dbReference>
<dbReference type="SMART" id="SM00052">
    <property type="entry name" value="EAL"/>
    <property type="match status" value="1"/>
</dbReference>
<dbReference type="NCBIfam" id="TIGR00229">
    <property type="entry name" value="sensory_box"/>
    <property type="match status" value="2"/>
</dbReference>
<name>A0ABW4QDG6_9BACL</name>
<dbReference type="EMBL" id="JBHUFW010000002">
    <property type="protein sequence ID" value="MFD1861523.1"/>
    <property type="molecule type" value="Genomic_DNA"/>
</dbReference>
<dbReference type="PROSITE" id="PS50887">
    <property type="entry name" value="GGDEF"/>
    <property type="match status" value="1"/>
</dbReference>
<dbReference type="SMART" id="SM00086">
    <property type="entry name" value="PAC"/>
    <property type="match status" value="2"/>
</dbReference>
<dbReference type="NCBIfam" id="TIGR00254">
    <property type="entry name" value="GGDEF"/>
    <property type="match status" value="1"/>
</dbReference>
<gene>
    <name evidence="5" type="ORF">ACFSDB_01225</name>
</gene>